<feature type="transmembrane region" description="Helical" evidence="7">
    <location>
        <begin position="967"/>
        <end position="989"/>
    </location>
</feature>
<keyword evidence="11" id="KW-1185">Reference proteome</keyword>
<accession>A0A518I6H2</accession>
<dbReference type="PANTHER" id="PTHR30071:SF1">
    <property type="entry name" value="CYTOCHROME B_B6 PROTEIN-RELATED"/>
    <property type="match status" value="1"/>
</dbReference>
<dbReference type="InterPro" id="IPR045062">
    <property type="entry name" value="Cyt_c_biogenesis_CcsA/CcmC"/>
</dbReference>
<feature type="transmembrane region" description="Helical" evidence="7">
    <location>
        <begin position="600"/>
        <end position="618"/>
    </location>
</feature>
<feature type="transmembrane region" description="Helical" evidence="7">
    <location>
        <begin position="174"/>
        <end position="194"/>
    </location>
</feature>
<reference evidence="10 11" key="1">
    <citation type="submission" date="2019-03" db="EMBL/GenBank/DDBJ databases">
        <title>Deep-cultivation of Planctomycetes and their phenomic and genomic characterization uncovers novel biology.</title>
        <authorList>
            <person name="Wiegand S."/>
            <person name="Jogler M."/>
            <person name="Boedeker C."/>
            <person name="Pinto D."/>
            <person name="Vollmers J."/>
            <person name="Rivas-Marin E."/>
            <person name="Kohn T."/>
            <person name="Peeters S.H."/>
            <person name="Heuer A."/>
            <person name="Rast P."/>
            <person name="Oberbeckmann S."/>
            <person name="Bunk B."/>
            <person name="Jeske O."/>
            <person name="Meyerdierks A."/>
            <person name="Storesund J.E."/>
            <person name="Kallscheuer N."/>
            <person name="Luecker S."/>
            <person name="Lage O.M."/>
            <person name="Pohl T."/>
            <person name="Merkel B.J."/>
            <person name="Hornburger P."/>
            <person name="Mueller R.-W."/>
            <person name="Bruemmer F."/>
            <person name="Labrenz M."/>
            <person name="Spormann A.M."/>
            <person name="Op den Camp H."/>
            <person name="Overmann J."/>
            <person name="Amann R."/>
            <person name="Jetten M.S.M."/>
            <person name="Mascher T."/>
            <person name="Medema M.H."/>
            <person name="Devos D.P."/>
            <person name="Kaster A.-K."/>
            <person name="Ovreas L."/>
            <person name="Rohde M."/>
            <person name="Galperin M.Y."/>
            <person name="Jogler C."/>
        </authorList>
    </citation>
    <scope>NUCLEOTIDE SEQUENCE [LARGE SCALE GENOMIC DNA]</scope>
    <source>
        <strain evidence="10 11">Enr17</strain>
    </source>
</reference>
<keyword evidence="2 7" id="KW-0812">Transmembrane</keyword>
<sequence>MSTNTLSDTSSEFATTDSNSGSANSNEQFLKILQPFASLKLTVVLFAMAIFIILAGTLAQVNKDIWVVIDEYFRTGIAKIEFKIFFPPSFFPNLDQQNIPGFIYFPGGWLIGFMMGINLFAAHFIRFKVQAKGTRRTAGWITIAVGLLITWAVIASGSNKDGFQETPLLSWSALWAMIEVGMAACVLGCIWLFFQIESYRKVERGLAVLGAGLFACLLIWFLSQGDAARFSDSSMRILWQLIKATFAGVVLLAGCIVLFKKRAGVVLLHGGVGLMMLSELMVGTMAVETQMTISEGETTNYVHDIRTIELAIIDQTDPKQDQVTVIPKSILLANRDGVVSDPKLPFNYELVKYYPNASIRKVSSLTPEEKKLAENLATDGIGKDWIALPARSATGTDTGGAVDTPAAYIKIIDKKTDDSLGVYLVSLEMALQEIGEQVEVDGKPYQLYLRFKRTYKPYSVKLIDVRKDDYAGTTTVMNYSSDIHLVDPTTNVDRDIKIWMNNPLRYSGETFYQSGYHADPRTGKELTTLSVVTNMGWMIPYVSCMIVAVGMLYHFMITLLRFLGRREKQRIEPAAVSEVSLPDESVDAASQTKQRLIANLNTYLIPALILVIFGGYLMSKARIPKTPSNQMHLYEFGELPILYQGRAKPIDTLARNSLRIISGRQDFEVEYDADGKIVTTAEKEEAAEEEAKAAKESKDKKDNSDAKVAKKKKTKTKKYPAIKWLLDTIAKPQEAYSYNVFRIENPDLLHTLGLKKRPGFRYSLEDFIEKLPELTKQAELARQAGQGKASLYQSRVLDLEKKIGIVDLLIQSFTPPNIRAESAREDLIEAIRRHGMLDRRNPPRVIPPGGAAEEEAEWQTYSYAWTRDLVKASFSKDKENEATQAWTKILVAYSQGNTEEFNKEVRNYQTWLKKHQADLTDVSLSKIDYEAFFNHFEPFYYCSVLYLIAFILVCVSFLIGEKTLGSAAFWLIVLTFVVHTFALISRIYISGRPPVTNLYSSAVFIGWGAVLAGIVIERMNRMGIGNLLAGVSGFSTLLIAHMLAGDGDTMAVLQAVLDTQFWLATHVVCITLGYAATFVAGLLGLFYILWGTCTPRMTANAGKEIIRMLYGVLCFAIFLSFVGTVLGGLWADDSWGRFWGWDPKENGALIIVLWNALVLHARWGGMVKDRGLAILSIGGNIVTSWSWFGVNELGVGLHSYGFTEGVLMALGLFMLSQLAVMAIAMIPQNQWWSFKNRDA</sequence>
<feature type="region of interest" description="Disordered" evidence="6">
    <location>
        <begin position="691"/>
        <end position="712"/>
    </location>
</feature>
<dbReference type="Pfam" id="PF01578">
    <property type="entry name" value="Cytochrom_C_asm"/>
    <property type="match status" value="1"/>
</dbReference>
<dbReference type="KEGG" id="gfm:Enr17x_07150"/>
<keyword evidence="3" id="KW-0201">Cytochrome c-type biogenesis</keyword>
<evidence type="ECO:0000256" key="5">
    <source>
        <dbReference type="ARBA" id="ARBA00023136"/>
    </source>
</evidence>
<feature type="transmembrane region" description="Helical" evidence="7">
    <location>
        <begin position="1171"/>
        <end position="1188"/>
    </location>
</feature>
<feature type="transmembrane region" description="Helical" evidence="7">
    <location>
        <begin position="1146"/>
        <end position="1164"/>
    </location>
</feature>
<feature type="transmembrane region" description="Helical" evidence="7">
    <location>
        <begin position="1023"/>
        <end position="1043"/>
    </location>
</feature>
<feature type="domain" description="ResB-like" evidence="9">
    <location>
        <begin position="453"/>
        <end position="529"/>
    </location>
</feature>
<dbReference type="Pfam" id="PF05140">
    <property type="entry name" value="ResB"/>
    <property type="match status" value="1"/>
</dbReference>
<dbReference type="AlphaFoldDB" id="A0A518I6H2"/>
<dbReference type="PANTHER" id="PTHR30071">
    <property type="entry name" value="HEME EXPORTER PROTEIN C"/>
    <property type="match status" value="1"/>
</dbReference>
<evidence type="ECO:0000256" key="1">
    <source>
        <dbReference type="ARBA" id="ARBA00004141"/>
    </source>
</evidence>
<evidence type="ECO:0000313" key="10">
    <source>
        <dbReference type="EMBL" id="QDV48702.1"/>
    </source>
</evidence>
<feature type="domain" description="Cytochrome c assembly protein" evidence="8">
    <location>
        <begin position="996"/>
        <end position="1198"/>
    </location>
</feature>
<organism evidence="10 11">
    <name type="scientific">Gimesia fumaroli</name>
    <dbReference type="NCBI Taxonomy" id="2527976"/>
    <lineage>
        <taxon>Bacteria</taxon>
        <taxon>Pseudomonadati</taxon>
        <taxon>Planctomycetota</taxon>
        <taxon>Planctomycetia</taxon>
        <taxon>Planctomycetales</taxon>
        <taxon>Planctomycetaceae</taxon>
        <taxon>Gimesia</taxon>
    </lineage>
</organism>
<feature type="transmembrane region" description="Helical" evidence="7">
    <location>
        <begin position="537"/>
        <end position="560"/>
    </location>
</feature>
<evidence type="ECO:0000256" key="7">
    <source>
        <dbReference type="SAM" id="Phobius"/>
    </source>
</evidence>
<evidence type="ECO:0000256" key="2">
    <source>
        <dbReference type="ARBA" id="ARBA00022692"/>
    </source>
</evidence>
<evidence type="ECO:0000259" key="9">
    <source>
        <dbReference type="Pfam" id="PF05140"/>
    </source>
</evidence>
<feature type="transmembrane region" description="Helical" evidence="7">
    <location>
        <begin position="1063"/>
        <end position="1089"/>
    </location>
</feature>
<dbReference type="InterPro" id="IPR007816">
    <property type="entry name" value="ResB-like_domain"/>
</dbReference>
<feature type="compositionally biased region" description="Basic and acidic residues" evidence="6">
    <location>
        <begin position="691"/>
        <end position="708"/>
    </location>
</feature>
<dbReference type="EMBL" id="CP037452">
    <property type="protein sequence ID" value="QDV48702.1"/>
    <property type="molecule type" value="Genomic_DNA"/>
</dbReference>
<dbReference type="RefSeq" id="WP_198000945.1">
    <property type="nucleotide sequence ID" value="NZ_CP037452.1"/>
</dbReference>
<name>A0A518I6H2_9PLAN</name>
<protein>
    <submittedName>
        <fullName evidence="10">Cytochrome c biogenesis protein CcsA</fullName>
    </submittedName>
</protein>
<feature type="transmembrane region" description="Helical" evidence="7">
    <location>
        <begin position="41"/>
        <end position="61"/>
    </location>
</feature>
<evidence type="ECO:0000313" key="11">
    <source>
        <dbReference type="Proteomes" id="UP000318313"/>
    </source>
</evidence>
<dbReference type="GO" id="GO:0005886">
    <property type="term" value="C:plasma membrane"/>
    <property type="evidence" value="ECO:0007669"/>
    <property type="project" value="TreeGrafter"/>
</dbReference>
<keyword evidence="4 7" id="KW-1133">Transmembrane helix</keyword>
<dbReference type="Proteomes" id="UP000318313">
    <property type="component" value="Chromosome"/>
</dbReference>
<feature type="transmembrane region" description="Helical" evidence="7">
    <location>
        <begin position="206"/>
        <end position="225"/>
    </location>
</feature>
<feature type="transmembrane region" description="Helical" evidence="7">
    <location>
        <begin position="938"/>
        <end position="960"/>
    </location>
</feature>
<evidence type="ECO:0000259" key="8">
    <source>
        <dbReference type="Pfam" id="PF01578"/>
    </source>
</evidence>
<dbReference type="GO" id="GO:0017004">
    <property type="term" value="P:cytochrome complex assembly"/>
    <property type="evidence" value="ECO:0007669"/>
    <property type="project" value="UniProtKB-KW"/>
</dbReference>
<evidence type="ECO:0000256" key="6">
    <source>
        <dbReference type="SAM" id="MobiDB-lite"/>
    </source>
</evidence>
<comment type="subcellular location">
    <subcellularLocation>
        <location evidence="1">Membrane</location>
        <topology evidence="1">Multi-pass membrane protein</topology>
    </subcellularLocation>
</comment>
<dbReference type="GO" id="GO:0020037">
    <property type="term" value="F:heme binding"/>
    <property type="evidence" value="ECO:0007669"/>
    <property type="project" value="InterPro"/>
</dbReference>
<feature type="transmembrane region" description="Helical" evidence="7">
    <location>
        <begin position="237"/>
        <end position="259"/>
    </location>
</feature>
<evidence type="ECO:0000256" key="3">
    <source>
        <dbReference type="ARBA" id="ARBA00022748"/>
    </source>
</evidence>
<evidence type="ECO:0000256" key="4">
    <source>
        <dbReference type="ARBA" id="ARBA00022989"/>
    </source>
</evidence>
<feature type="transmembrane region" description="Helical" evidence="7">
    <location>
        <begin position="137"/>
        <end position="154"/>
    </location>
</feature>
<feature type="region of interest" description="Disordered" evidence="6">
    <location>
        <begin position="1"/>
        <end position="23"/>
    </location>
</feature>
<gene>
    <name evidence="10" type="primary">ccsA</name>
    <name evidence="10" type="ORF">Enr17x_07150</name>
</gene>
<feature type="transmembrane region" description="Helical" evidence="7">
    <location>
        <begin position="995"/>
        <end position="1016"/>
    </location>
</feature>
<feature type="transmembrane region" description="Helical" evidence="7">
    <location>
        <begin position="1109"/>
        <end position="1131"/>
    </location>
</feature>
<keyword evidence="5 7" id="KW-0472">Membrane</keyword>
<feature type="transmembrane region" description="Helical" evidence="7">
    <location>
        <begin position="1208"/>
        <end position="1227"/>
    </location>
</feature>
<feature type="transmembrane region" description="Helical" evidence="7">
    <location>
        <begin position="102"/>
        <end position="125"/>
    </location>
</feature>
<feature type="transmembrane region" description="Helical" evidence="7">
    <location>
        <begin position="266"/>
        <end position="287"/>
    </location>
</feature>
<proteinExistence type="predicted"/>
<dbReference type="InterPro" id="IPR002541">
    <property type="entry name" value="Cyt_c_assembly"/>
</dbReference>